<dbReference type="PROSITE" id="PS51163">
    <property type="entry name" value="YRDC"/>
    <property type="match status" value="1"/>
</dbReference>
<evidence type="ECO:0000313" key="13">
    <source>
        <dbReference type="EMBL" id="KKR98864.1"/>
    </source>
</evidence>
<keyword evidence="6" id="KW-0819">tRNA processing</keyword>
<comment type="catalytic activity">
    <reaction evidence="11">
        <text>L-threonine + hydrogencarbonate + ATP = L-threonylcarbamoyladenylate + diphosphate + H2O</text>
        <dbReference type="Rhea" id="RHEA:36407"/>
        <dbReference type="ChEBI" id="CHEBI:15377"/>
        <dbReference type="ChEBI" id="CHEBI:17544"/>
        <dbReference type="ChEBI" id="CHEBI:30616"/>
        <dbReference type="ChEBI" id="CHEBI:33019"/>
        <dbReference type="ChEBI" id="CHEBI:57926"/>
        <dbReference type="ChEBI" id="CHEBI:73682"/>
        <dbReference type="EC" id="2.7.7.87"/>
    </reaction>
</comment>
<keyword evidence="4" id="KW-0963">Cytoplasm</keyword>
<evidence type="ECO:0000259" key="12">
    <source>
        <dbReference type="PROSITE" id="PS51163"/>
    </source>
</evidence>
<evidence type="ECO:0000313" key="14">
    <source>
        <dbReference type="Proteomes" id="UP000034108"/>
    </source>
</evidence>
<feature type="domain" description="YrdC-like" evidence="12">
    <location>
        <begin position="1"/>
        <end position="185"/>
    </location>
</feature>
<proteinExistence type="inferred from homology"/>
<evidence type="ECO:0000256" key="5">
    <source>
        <dbReference type="ARBA" id="ARBA00022679"/>
    </source>
</evidence>
<evidence type="ECO:0000256" key="2">
    <source>
        <dbReference type="ARBA" id="ARBA00007663"/>
    </source>
</evidence>
<dbReference type="GO" id="GO:0003725">
    <property type="term" value="F:double-stranded RNA binding"/>
    <property type="evidence" value="ECO:0007669"/>
    <property type="project" value="InterPro"/>
</dbReference>
<dbReference type="GO" id="GO:0008033">
    <property type="term" value="P:tRNA processing"/>
    <property type="evidence" value="ECO:0007669"/>
    <property type="project" value="UniProtKB-KW"/>
</dbReference>
<comment type="similarity">
    <text evidence="2">Belongs to the SUA5 family.</text>
</comment>
<keyword evidence="8" id="KW-0547">Nucleotide-binding</keyword>
<protein>
    <recommendedName>
        <fullName evidence="10">L-threonylcarbamoyladenylate synthase</fullName>
        <ecNumber evidence="3">2.7.7.87</ecNumber>
    </recommendedName>
    <alternativeName>
        <fullName evidence="10">L-threonylcarbamoyladenylate synthase</fullName>
    </alternativeName>
</protein>
<comment type="subcellular location">
    <subcellularLocation>
        <location evidence="1">Cytoplasm</location>
    </subcellularLocation>
</comment>
<keyword evidence="5" id="KW-0808">Transferase</keyword>
<dbReference type="GO" id="GO:0005524">
    <property type="term" value="F:ATP binding"/>
    <property type="evidence" value="ECO:0007669"/>
    <property type="project" value="UniProtKB-KW"/>
</dbReference>
<keyword evidence="9" id="KW-0067">ATP-binding</keyword>
<dbReference type="GO" id="GO:0061710">
    <property type="term" value="F:L-threonylcarbamoyladenylate synthase"/>
    <property type="evidence" value="ECO:0007669"/>
    <property type="project" value="UniProtKB-EC"/>
</dbReference>
<comment type="caution">
    <text evidence="13">The sequence shown here is derived from an EMBL/GenBank/DDBJ whole genome shotgun (WGS) entry which is preliminary data.</text>
</comment>
<dbReference type="Gene3D" id="3.90.870.10">
    <property type="entry name" value="DHBP synthase"/>
    <property type="match status" value="1"/>
</dbReference>
<evidence type="ECO:0000256" key="6">
    <source>
        <dbReference type="ARBA" id="ARBA00022694"/>
    </source>
</evidence>
<dbReference type="InterPro" id="IPR017945">
    <property type="entry name" value="DHBP_synth_RibB-like_a/b_dom"/>
</dbReference>
<evidence type="ECO:0000256" key="10">
    <source>
        <dbReference type="ARBA" id="ARBA00029774"/>
    </source>
</evidence>
<sequence length="188" mass="20436">MLKKIIEHLKNGGVVTYPTETAYALGCDVANQKAVDLVFELKKRAKSKTLPLIAGSLAMVKKFCQMSADEERLAKKYWPGALTMVFKIKKGIKLAKGTVAKDGTVAVRVSSNKTARELSLALGAPIVSTSANLAGEGECYSVDDAKKSFFDSVVFLDVGRLKKQKPSTIVKIENSKIKILRQGEIKIC</sequence>
<evidence type="ECO:0000256" key="4">
    <source>
        <dbReference type="ARBA" id="ARBA00022490"/>
    </source>
</evidence>
<dbReference type="InterPro" id="IPR006070">
    <property type="entry name" value="Sua5-like_dom"/>
</dbReference>
<dbReference type="Pfam" id="PF01300">
    <property type="entry name" value="Sua5_yciO_yrdC"/>
    <property type="match status" value="1"/>
</dbReference>
<dbReference type="PANTHER" id="PTHR17490">
    <property type="entry name" value="SUA5"/>
    <property type="match status" value="1"/>
</dbReference>
<evidence type="ECO:0000256" key="3">
    <source>
        <dbReference type="ARBA" id="ARBA00012584"/>
    </source>
</evidence>
<evidence type="ECO:0000256" key="9">
    <source>
        <dbReference type="ARBA" id="ARBA00022840"/>
    </source>
</evidence>
<dbReference type="SUPFAM" id="SSF55821">
    <property type="entry name" value="YrdC/RibB"/>
    <property type="match status" value="1"/>
</dbReference>
<evidence type="ECO:0000256" key="7">
    <source>
        <dbReference type="ARBA" id="ARBA00022695"/>
    </source>
</evidence>
<organism evidence="13 14">
    <name type="scientific">Candidatus Magasanikbacteria bacterium GW2011_GWC2_41_17</name>
    <dbReference type="NCBI Taxonomy" id="1619048"/>
    <lineage>
        <taxon>Bacteria</taxon>
        <taxon>Candidatus Magasanikiibacteriota</taxon>
    </lineage>
</organism>
<dbReference type="NCBIfam" id="TIGR00057">
    <property type="entry name" value="L-threonylcarbamoyladenylate synthase"/>
    <property type="match status" value="1"/>
</dbReference>
<dbReference type="PATRIC" id="fig|1619048.3.peg.486"/>
<dbReference type="GO" id="GO:0000049">
    <property type="term" value="F:tRNA binding"/>
    <property type="evidence" value="ECO:0007669"/>
    <property type="project" value="TreeGrafter"/>
</dbReference>
<evidence type="ECO:0000256" key="8">
    <source>
        <dbReference type="ARBA" id="ARBA00022741"/>
    </source>
</evidence>
<gene>
    <name evidence="13" type="ORF">UU49_C0014G0015</name>
</gene>
<dbReference type="Proteomes" id="UP000034108">
    <property type="component" value="Unassembled WGS sequence"/>
</dbReference>
<dbReference type="PANTHER" id="PTHR17490:SF16">
    <property type="entry name" value="THREONYLCARBAMOYL-AMP SYNTHASE"/>
    <property type="match status" value="1"/>
</dbReference>
<dbReference type="EC" id="2.7.7.87" evidence="3"/>
<dbReference type="InterPro" id="IPR050156">
    <property type="entry name" value="TC-AMP_synthase_SUA5"/>
</dbReference>
<dbReference type="AlphaFoldDB" id="A0A0G0VD95"/>
<keyword evidence="7" id="KW-0548">Nucleotidyltransferase</keyword>
<dbReference type="EMBL" id="LCAV01000014">
    <property type="protein sequence ID" value="KKR98864.1"/>
    <property type="molecule type" value="Genomic_DNA"/>
</dbReference>
<dbReference type="STRING" id="1619048.UU49_C0014G0015"/>
<evidence type="ECO:0000256" key="11">
    <source>
        <dbReference type="ARBA" id="ARBA00048366"/>
    </source>
</evidence>
<dbReference type="GO" id="GO:0006450">
    <property type="term" value="P:regulation of translational fidelity"/>
    <property type="evidence" value="ECO:0007669"/>
    <property type="project" value="TreeGrafter"/>
</dbReference>
<name>A0A0G0VD95_9BACT</name>
<evidence type="ECO:0000256" key="1">
    <source>
        <dbReference type="ARBA" id="ARBA00004496"/>
    </source>
</evidence>
<accession>A0A0G0VD95</accession>
<dbReference type="GO" id="GO:0005737">
    <property type="term" value="C:cytoplasm"/>
    <property type="evidence" value="ECO:0007669"/>
    <property type="project" value="UniProtKB-SubCell"/>
</dbReference>
<reference evidence="13 14" key="1">
    <citation type="journal article" date="2015" name="Nature">
        <title>rRNA introns, odd ribosomes, and small enigmatic genomes across a large radiation of phyla.</title>
        <authorList>
            <person name="Brown C.T."/>
            <person name="Hug L.A."/>
            <person name="Thomas B.C."/>
            <person name="Sharon I."/>
            <person name="Castelle C.J."/>
            <person name="Singh A."/>
            <person name="Wilkins M.J."/>
            <person name="Williams K.H."/>
            <person name="Banfield J.F."/>
        </authorList>
    </citation>
    <scope>NUCLEOTIDE SEQUENCE [LARGE SCALE GENOMIC DNA]</scope>
</reference>